<evidence type="ECO:0000313" key="2">
    <source>
        <dbReference type="EMBL" id="GAA2125003.1"/>
    </source>
</evidence>
<evidence type="ECO:0000313" key="3">
    <source>
        <dbReference type="Proteomes" id="UP001500102"/>
    </source>
</evidence>
<dbReference type="Pfam" id="PF01717">
    <property type="entry name" value="Meth_synt_2"/>
    <property type="match status" value="1"/>
</dbReference>
<dbReference type="InterPro" id="IPR038071">
    <property type="entry name" value="UROD/MetE-like_sf"/>
</dbReference>
<dbReference type="SUPFAM" id="SSF51726">
    <property type="entry name" value="UROD/MetE-like"/>
    <property type="match status" value="1"/>
</dbReference>
<feature type="domain" description="Cobalamin-independent methionine synthase MetE C-terminal/archaeal" evidence="1">
    <location>
        <begin position="153"/>
        <end position="391"/>
    </location>
</feature>
<keyword evidence="3" id="KW-1185">Reference proteome</keyword>
<sequence length="412" mass="45406">MSEKTELQNKTSRNVDHIRVTHAGSLPRTPELIAANEAKEADGITPEFLDLLQTSVVDVVRRQKDLGIDIANDGEYGHTMSSSVDYGAWWNYSFSRLGGLEPTDVDRWADAKVHRSSPGNIVLTSFPDRRDRQKFNDAYNDPSSGILAHRRAVTQPKIAGPLTYTGQALVASDVANLKTGLAAAGLTEGFVASLSPGSCARVANEYYTSDEELLYACADAMREEYKAIIDAGLTVQLDDPSLAESWDQINPEPSLEDYLKFIQLRVEATNWALRDLPQDKIRLHVCWGSWHGPHTTDIPFADIVGSVLQVNAGGYSFEAANVRHEHEWRVWEDTTLPEGKVIIPGVVSHATNVVEHPDLVADRIVRFAELVGRENVIASTDCGLGGRVHPQIAYAKLEALGEGARRATKRLW</sequence>
<gene>
    <name evidence="2" type="ORF">GCM10009825_01060</name>
</gene>
<dbReference type="CDD" id="cd03311">
    <property type="entry name" value="CIMS_C_terminal_like"/>
    <property type="match status" value="1"/>
</dbReference>
<proteinExistence type="predicted"/>
<reference evidence="2 3" key="1">
    <citation type="journal article" date="2019" name="Int. J. Syst. Evol. Microbiol.">
        <title>The Global Catalogue of Microorganisms (GCM) 10K type strain sequencing project: providing services to taxonomists for standard genome sequencing and annotation.</title>
        <authorList>
            <consortium name="The Broad Institute Genomics Platform"/>
            <consortium name="The Broad Institute Genome Sequencing Center for Infectious Disease"/>
            <person name="Wu L."/>
            <person name="Ma J."/>
        </authorList>
    </citation>
    <scope>NUCLEOTIDE SEQUENCE [LARGE SCALE GENOMIC DNA]</scope>
    <source>
        <strain evidence="2 3">JCM 15921</strain>
    </source>
</reference>
<dbReference type="Gene3D" id="3.20.20.210">
    <property type="match status" value="1"/>
</dbReference>
<dbReference type="InterPro" id="IPR002629">
    <property type="entry name" value="Met_Synth_C/arc"/>
</dbReference>
<dbReference type="RefSeq" id="WP_344360841.1">
    <property type="nucleotide sequence ID" value="NZ_BAAAQB010000002.1"/>
</dbReference>
<comment type="caution">
    <text evidence="2">The sequence shown here is derived from an EMBL/GenBank/DDBJ whole genome shotgun (WGS) entry which is preliminary data.</text>
</comment>
<protein>
    <submittedName>
        <fullName evidence="2">Cobalamin-independent methionine synthase II family protein</fullName>
    </submittedName>
</protein>
<dbReference type="PANTHER" id="PTHR43844">
    <property type="entry name" value="METHIONINE SYNTHASE"/>
    <property type="match status" value="1"/>
</dbReference>
<dbReference type="EMBL" id="BAAAQB010000002">
    <property type="protein sequence ID" value="GAA2125003.1"/>
    <property type="molecule type" value="Genomic_DNA"/>
</dbReference>
<dbReference type="PANTHER" id="PTHR43844:SF2">
    <property type="entry name" value="SYNTHASE, VITAMIN-B12 INDEPENDENT, PUTATIVE (AFU_ORTHOLOGUE AFUA_3G12060)-RELATED"/>
    <property type="match status" value="1"/>
</dbReference>
<accession>A0ABN2YD31</accession>
<name>A0ABN2YD31_9MICC</name>
<evidence type="ECO:0000259" key="1">
    <source>
        <dbReference type="Pfam" id="PF01717"/>
    </source>
</evidence>
<dbReference type="Proteomes" id="UP001500102">
    <property type="component" value="Unassembled WGS sequence"/>
</dbReference>
<organism evidence="2 3">
    <name type="scientific">Arthrobacter humicola</name>
    <dbReference type="NCBI Taxonomy" id="409291"/>
    <lineage>
        <taxon>Bacteria</taxon>
        <taxon>Bacillati</taxon>
        <taxon>Actinomycetota</taxon>
        <taxon>Actinomycetes</taxon>
        <taxon>Micrococcales</taxon>
        <taxon>Micrococcaceae</taxon>
        <taxon>Arthrobacter</taxon>
    </lineage>
</organism>